<dbReference type="Pfam" id="PF14539">
    <property type="entry name" value="DUF4442"/>
    <property type="match status" value="1"/>
</dbReference>
<sequence length="161" mass="18726">MSNILTRFARSPKGLRWFLNIYGPYLGAGVRVDYLAEDFRELKVSMGLHWYNRNYVGTHFGGSLYSMVDPFYMLMVMNVLGRDYVVWDKHADIDFIRPGKGRVHAHFRLTDDDLREIREATKGGDKYLPRWQVEIVDNDGECVARVNKTLYIRRKISASGT</sequence>
<keyword evidence="2" id="KW-1185">Reference proteome</keyword>
<accession>A0A418Y3D7</accession>
<evidence type="ECO:0000313" key="2">
    <source>
        <dbReference type="Proteomes" id="UP000283734"/>
    </source>
</evidence>
<name>A0A418Y3D7_9GAMM</name>
<dbReference type="AlphaFoldDB" id="A0A418Y3D7"/>
<gene>
    <name evidence="1" type="ORF">D4A39_04220</name>
</gene>
<reference evidence="1 2" key="1">
    <citation type="submission" date="2018-09" db="EMBL/GenBank/DDBJ databases">
        <title>Alcanivorax profundi sp. nov., isolated from 1000 m-depth seawater of the Mariana Trench.</title>
        <authorList>
            <person name="Liu J."/>
        </authorList>
    </citation>
    <scope>NUCLEOTIDE SEQUENCE [LARGE SCALE GENOMIC DNA]</scope>
    <source>
        <strain evidence="1 2">MTEO17</strain>
    </source>
</reference>
<dbReference type="Proteomes" id="UP000283734">
    <property type="component" value="Unassembled WGS sequence"/>
</dbReference>
<protein>
    <submittedName>
        <fullName evidence="1">DUF4442 domain-containing protein</fullName>
    </submittedName>
</protein>
<organism evidence="1 2">
    <name type="scientific">Alcanivorax profundi</name>
    <dbReference type="NCBI Taxonomy" id="2338368"/>
    <lineage>
        <taxon>Bacteria</taxon>
        <taxon>Pseudomonadati</taxon>
        <taxon>Pseudomonadota</taxon>
        <taxon>Gammaproteobacteria</taxon>
        <taxon>Oceanospirillales</taxon>
        <taxon>Alcanivoracaceae</taxon>
        <taxon>Alcanivorax</taxon>
    </lineage>
</organism>
<dbReference type="InterPro" id="IPR029069">
    <property type="entry name" value="HotDog_dom_sf"/>
</dbReference>
<dbReference type="EMBL" id="QYYA01000001">
    <property type="protein sequence ID" value="RJG20049.1"/>
    <property type="molecule type" value="Genomic_DNA"/>
</dbReference>
<dbReference type="RefSeq" id="WP_022985094.1">
    <property type="nucleotide sequence ID" value="NZ_QYYA01000001.1"/>
</dbReference>
<comment type="caution">
    <text evidence="1">The sequence shown here is derived from an EMBL/GenBank/DDBJ whole genome shotgun (WGS) entry which is preliminary data.</text>
</comment>
<dbReference type="OrthoDB" id="9814774at2"/>
<dbReference type="Gene3D" id="3.10.129.10">
    <property type="entry name" value="Hotdog Thioesterase"/>
    <property type="match status" value="1"/>
</dbReference>
<evidence type="ECO:0000313" key="1">
    <source>
        <dbReference type="EMBL" id="RJG20049.1"/>
    </source>
</evidence>
<proteinExistence type="predicted"/>
<dbReference type="SUPFAM" id="SSF54637">
    <property type="entry name" value="Thioesterase/thiol ester dehydrase-isomerase"/>
    <property type="match status" value="1"/>
</dbReference>
<dbReference type="InterPro" id="IPR027961">
    <property type="entry name" value="DUF4442"/>
</dbReference>